<evidence type="ECO:0000313" key="3">
    <source>
        <dbReference type="Proteomes" id="UP001501598"/>
    </source>
</evidence>
<evidence type="ECO:0000313" key="2">
    <source>
        <dbReference type="EMBL" id="GAA4539006.1"/>
    </source>
</evidence>
<protein>
    <submittedName>
        <fullName evidence="2">Uncharacterized protein</fullName>
    </submittedName>
</protein>
<keyword evidence="3" id="KW-1185">Reference proteome</keyword>
<gene>
    <name evidence="2" type="ORF">GCM10023175_09730</name>
</gene>
<reference evidence="3" key="1">
    <citation type="journal article" date="2019" name="Int. J. Syst. Evol. Microbiol.">
        <title>The Global Catalogue of Microorganisms (GCM) 10K type strain sequencing project: providing services to taxonomists for standard genome sequencing and annotation.</title>
        <authorList>
            <consortium name="The Broad Institute Genomics Platform"/>
            <consortium name="The Broad Institute Genome Sequencing Center for Infectious Disease"/>
            <person name="Wu L."/>
            <person name="Ma J."/>
        </authorList>
    </citation>
    <scope>NUCLEOTIDE SEQUENCE [LARGE SCALE GENOMIC DNA]</scope>
    <source>
        <strain evidence="3">JCM 17906</strain>
    </source>
</reference>
<accession>A0ABP8RHE9</accession>
<feature type="compositionally biased region" description="Gly residues" evidence="1">
    <location>
        <begin position="139"/>
        <end position="149"/>
    </location>
</feature>
<feature type="compositionally biased region" description="Basic and acidic residues" evidence="1">
    <location>
        <begin position="1"/>
        <end position="14"/>
    </location>
</feature>
<name>A0ABP8RHE9_9PSEU</name>
<comment type="caution">
    <text evidence="2">The sequence shown here is derived from an EMBL/GenBank/DDBJ whole genome shotgun (WGS) entry which is preliminary data.</text>
</comment>
<organism evidence="2 3">
    <name type="scientific">Pseudonocardia xishanensis</name>
    <dbReference type="NCBI Taxonomy" id="630995"/>
    <lineage>
        <taxon>Bacteria</taxon>
        <taxon>Bacillati</taxon>
        <taxon>Actinomycetota</taxon>
        <taxon>Actinomycetes</taxon>
        <taxon>Pseudonocardiales</taxon>
        <taxon>Pseudonocardiaceae</taxon>
        <taxon>Pseudonocardia</taxon>
    </lineage>
</organism>
<dbReference type="EMBL" id="BAABGT010000014">
    <property type="protein sequence ID" value="GAA4539006.1"/>
    <property type="molecule type" value="Genomic_DNA"/>
</dbReference>
<feature type="region of interest" description="Disordered" evidence="1">
    <location>
        <begin position="1"/>
        <end position="25"/>
    </location>
</feature>
<feature type="region of interest" description="Disordered" evidence="1">
    <location>
        <begin position="95"/>
        <end position="161"/>
    </location>
</feature>
<evidence type="ECO:0000256" key="1">
    <source>
        <dbReference type="SAM" id="MobiDB-lite"/>
    </source>
</evidence>
<dbReference type="Proteomes" id="UP001501598">
    <property type="component" value="Unassembled WGS sequence"/>
</dbReference>
<sequence length="161" mass="15936">MDVQHEAEVVEGRLGEGPVAEDPGVVDQNVDATPAVECSRDHGVDPGGVGDVGRVGQSVAACCGDLRCDALGRGAIRAEAVHGAADVVDHDACAAGGEGVGVGPAEASARPGDDGDPPGEVEGLELFSVVGSTTWSGRPGVGTRSGWGACGSPTPTRASRR</sequence>
<feature type="compositionally biased region" description="Acidic residues" evidence="1">
    <location>
        <begin position="114"/>
        <end position="123"/>
    </location>
</feature>
<proteinExistence type="predicted"/>